<accession>A0AAV5IZJ3</accession>
<keyword evidence="2" id="KW-1185">Reference proteome</keyword>
<organism evidence="1 2">
    <name type="scientific">Rubroshorea leprosula</name>
    <dbReference type="NCBI Taxonomy" id="152421"/>
    <lineage>
        <taxon>Eukaryota</taxon>
        <taxon>Viridiplantae</taxon>
        <taxon>Streptophyta</taxon>
        <taxon>Embryophyta</taxon>
        <taxon>Tracheophyta</taxon>
        <taxon>Spermatophyta</taxon>
        <taxon>Magnoliopsida</taxon>
        <taxon>eudicotyledons</taxon>
        <taxon>Gunneridae</taxon>
        <taxon>Pentapetalae</taxon>
        <taxon>rosids</taxon>
        <taxon>malvids</taxon>
        <taxon>Malvales</taxon>
        <taxon>Dipterocarpaceae</taxon>
        <taxon>Rubroshorea</taxon>
    </lineage>
</organism>
<reference evidence="1 2" key="1">
    <citation type="journal article" date="2021" name="Commun. Biol.">
        <title>The genome of Shorea leprosula (Dipterocarpaceae) highlights the ecological relevance of drought in aseasonal tropical rainforests.</title>
        <authorList>
            <person name="Ng K.K.S."/>
            <person name="Kobayashi M.J."/>
            <person name="Fawcett J.A."/>
            <person name="Hatakeyama M."/>
            <person name="Paape T."/>
            <person name="Ng C.H."/>
            <person name="Ang C.C."/>
            <person name="Tnah L.H."/>
            <person name="Lee C.T."/>
            <person name="Nishiyama T."/>
            <person name="Sese J."/>
            <person name="O'Brien M.J."/>
            <person name="Copetti D."/>
            <person name="Mohd Noor M.I."/>
            <person name="Ong R.C."/>
            <person name="Putra M."/>
            <person name="Sireger I.Z."/>
            <person name="Indrioko S."/>
            <person name="Kosugi Y."/>
            <person name="Izuno A."/>
            <person name="Isagi Y."/>
            <person name="Lee S.L."/>
            <person name="Shimizu K.K."/>
        </authorList>
    </citation>
    <scope>NUCLEOTIDE SEQUENCE [LARGE SCALE GENOMIC DNA]</scope>
    <source>
        <strain evidence="1">214</strain>
    </source>
</reference>
<proteinExistence type="predicted"/>
<evidence type="ECO:0000313" key="2">
    <source>
        <dbReference type="Proteomes" id="UP001054252"/>
    </source>
</evidence>
<sequence length="187" mass="19880">MILEVESKSPELKFAGGIVSKLDLLLSEADDESEFSDGFLIEEEKVEEIMRELYKEITSCPCASPTPAANLPSSTSSVSSTSSLIPFSSQPFFAVCDVTDVKSDSCGPSLSDSASTVMAGVEFVGPTFKNVALPEIRSGSPVENEMWMEGGGIDDGVGGVGMDGRDGEVVDDQWLARVLGWDPLEID</sequence>
<name>A0AAV5IZJ3_9ROSI</name>
<dbReference type="PANTHER" id="PTHR37265">
    <property type="entry name" value="OS01G0195300 PROTEIN"/>
    <property type="match status" value="1"/>
</dbReference>
<evidence type="ECO:0000313" key="1">
    <source>
        <dbReference type="EMBL" id="GKV03579.1"/>
    </source>
</evidence>
<gene>
    <name evidence="1" type="ORF">SLEP1_g15853</name>
</gene>
<dbReference type="EMBL" id="BPVZ01000020">
    <property type="protein sequence ID" value="GKV03579.1"/>
    <property type="molecule type" value="Genomic_DNA"/>
</dbReference>
<comment type="caution">
    <text evidence="1">The sequence shown here is derived from an EMBL/GenBank/DDBJ whole genome shotgun (WGS) entry which is preliminary data.</text>
</comment>
<dbReference type="Proteomes" id="UP001054252">
    <property type="component" value="Unassembled WGS sequence"/>
</dbReference>
<protein>
    <submittedName>
        <fullName evidence="1">Uncharacterized protein</fullName>
    </submittedName>
</protein>
<dbReference type="PANTHER" id="PTHR37265:SF8">
    <property type="match status" value="1"/>
</dbReference>
<dbReference type="AlphaFoldDB" id="A0AAV5IZJ3"/>